<reference evidence="1 2" key="1">
    <citation type="submission" date="2016-07" db="EMBL/GenBank/DDBJ databases">
        <authorList>
            <person name="Jeong J.-J."/>
            <person name="Kim D.W."/>
            <person name="Sang M.K."/>
            <person name="Choi I.-G."/>
            <person name="Kim K.D."/>
        </authorList>
    </citation>
    <scope>NUCLEOTIDE SEQUENCE [LARGE SCALE GENOMIC DNA]</scope>
    <source>
        <strain evidence="1 2">UTM-3</strain>
    </source>
</reference>
<gene>
    <name evidence="1" type="ORF">BBI01_03450</name>
</gene>
<keyword evidence="2" id="KW-1185">Reference proteome</keyword>
<protein>
    <submittedName>
        <fullName evidence="1">Uncharacterized protein</fullName>
    </submittedName>
</protein>
<dbReference type="OrthoDB" id="531614at2"/>
<sequence length="283" mass="33299">MKQDDINSFIERNLKNFSVNSTGWNDLIRQMLFELAVGGWNMKNDVFGKEKFGELRCSLYSENEELNVTLKIITDKYLKLSQKTCEICGGEGKIRTISSWQTTLCLSHFLDQKPMIEIDNDLNISHNKKTVLNIQDIIKAEVEFDLQTLELYTKASLDSDESFSFSSQNPNYYLLLKTIPDHLFSDDVRENISDLFRNLKDCEICGYKALHENSCLRCYNEEWEDSKGHGEKSDYIKDCQMDIFIDEDDFEKYFKNDRSFEKVIDHQILFTYNDLNEYEKLLF</sequence>
<accession>A0A1B9A0Z9</accession>
<dbReference type="AlphaFoldDB" id="A0A1B9A0Z9"/>
<dbReference type="Proteomes" id="UP000092651">
    <property type="component" value="Unassembled WGS sequence"/>
</dbReference>
<evidence type="ECO:0000313" key="1">
    <source>
        <dbReference type="EMBL" id="OCA77515.1"/>
    </source>
</evidence>
<proteinExistence type="predicted"/>
<dbReference type="RefSeq" id="WP_065393265.1">
    <property type="nucleotide sequence ID" value="NZ_MAYH01000001.1"/>
</dbReference>
<name>A0A1B9A0Z9_9FLAO</name>
<evidence type="ECO:0000313" key="2">
    <source>
        <dbReference type="Proteomes" id="UP000092651"/>
    </source>
</evidence>
<dbReference type="EMBL" id="MAYH01000001">
    <property type="protein sequence ID" value="OCA77515.1"/>
    <property type="molecule type" value="Genomic_DNA"/>
</dbReference>
<organism evidence="1 2">
    <name type="scientific">Chryseobacterium artocarpi</name>
    <dbReference type="NCBI Taxonomy" id="1414727"/>
    <lineage>
        <taxon>Bacteria</taxon>
        <taxon>Pseudomonadati</taxon>
        <taxon>Bacteroidota</taxon>
        <taxon>Flavobacteriia</taxon>
        <taxon>Flavobacteriales</taxon>
        <taxon>Weeksellaceae</taxon>
        <taxon>Chryseobacterium group</taxon>
        <taxon>Chryseobacterium</taxon>
    </lineage>
</organism>
<comment type="caution">
    <text evidence="1">The sequence shown here is derived from an EMBL/GenBank/DDBJ whole genome shotgun (WGS) entry which is preliminary data.</text>
</comment>